<proteinExistence type="predicted"/>
<sequence length="501" mass="54378">MCCGMFIALLDIQIVASSIQDIGGGLSAAQDEISWVQTAYLIAEIIIIPLSGWLTRVFSTRWLFTISAAGFTLSSMLCGLAWNIDSMILFRGLQGALGASMIPTVFTSSFHYFQGSRRVYSAAVVGTIAAVAPTLGPVIGGWITDALNWHWLFYINLLPGLAITFLVPALVRIDKPNLSLLRGADYLGIVLMAVGLGTLEYTLEEGTRWNWFSDETITTTAWIAGISLTLFVLRSLTFPRPVMDLRALGNRNFALGCLLSFVTGIGIFTTIYLTPLFLDYVRGFSAWQTGLAVFSTGIASLIGTPAYIILARRFDTRWLLTAGLACFGLSMWSFSFITHDWGAAELLIPQILRGFPQVFAVAPTVTLGLGSLPPARLQYASGLFNMMRNLGGAVGIAVSAAILNDKTNLHFERIASHLTPANLPMDQFMQSMTQRYAALPAGPVIAHSAALEQLWNLAYREARTMAFADAFRAIMLAFILATLLAPLLRKVGPAKSAPASH</sequence>
<feature type="transmembrane region" description="Helical" evidence="7">
    <location>
        <begin position="357"/>
        <end position="375"/>
    </location>
</feature>
<dbReference type="SUPFAM" id="SSF103473">
    <property type="entry name" value="MFS general substrate transporter"/>
    <property type="match status" value="1"/>
</dbReference>
<evidence type="ECO:0000256" key="3">
    <source>
        <dbReference type="ARBA" id="ARBA00022475"/>
    </source>
</evidence>
<feature type="transmembrane region" description="Helical" evidence="7">
    <location>
        <begin position="62"/>
        <end position="82"/>
    </location>
</feature>
<feature type="domain" description="Major facilitator superfamily (MFS) profile" evidence="8">
    <location>
        <begin position="1"/>
        <end position="489"/>
    </location>
</feature>
<dbReference type="PRINTS" id="PR01036">
    <property type="entry name" value="TCRTETB"/>
</dbReference>
<feature type="transmembrane region" description="Helical" evidence="7">
    <location>
        <begin position="253"/>
        <end position="278"/>
    </location>
</feature>
<feature type="transmembrane region" description="Helical" evidence="7">
    <location>
        <begin position="470"/>
        <end position="488"/>
    </location>
</feature>
<evidence type="ECO:0000313" key="9">
    <source>
        <dbReference type="EMBL" id="MCB8881172.1"/>
    </source>
</evidence>
<feature type="transmembrane region" description="Helical" evidence="7">
    <location>
        <begin position="183"/>
        <end position="203"/>
    </location>
</feature>
<dbReference type="Proteomes" id="UP000721844">
    <property type="component" value="Unassembled WGS sequence"/>
</dbReference>
<comment type="caution">
    <text evidence="9">The sequence shown here is derived from an EMBL/GenBank/DDBJ whole genome shotgun (WGS) entry which is preliminary data.</text>
</comment>
<feature type="transmembrane region" description="Helical" evidence="7">
    <location>
        <begin position="215"/>
        <end position="233"/>
    </location>
</feature>
<feature type="transmembrane region" description="Helical" evidence="7">
    <location>
        <begin position="119"/>
        <end position="143"/>
    </location>
</feature>
<evidence type="ECO:0000256" key="1">
    <source>
        <dbReference type="ARBA" id="ARBA00004651"/>
    </source>
</evidence>
<keyword evidence="2" id="KW-0813">Transport</keyword>
<reference evidence="9 10" key="1">
    <citation type="journal article" date="2021" name="Microorganisms">
        <title>Acidisoma silvae sp. nov. and Acidisomacellulosilytica sp. nov., Two Acidophilic Bacteria Isolated from Decaying Wood, Hydrolyzing Cellulose and Producing Poly-3-hydroxybutyrate.</title>
        <authorList>
            <person name="Mieszkin S."/>
            <person name="Pouder E."/>
            <person name="Uroz S."/>
            <person name="Simon-Colin C."/>
            <person name="Alain K."/>
        </authorList>
    </citation>
    <scope>NUCLEOTIDE SEQUENCE [LARGE SCALE GENOMIC DNA]</scope>
    <source>
        <strain evidence="9 10">HW T5.17</strain>
    </source>
</reference>
<dbReference type="PANTHER" id="PTHR23501">
    <property type="entry name" value="MAJOR FACILITATOR SUPERFAMILY"/>
    <property type="match status" value="1"/>
</dbReference>
<evidence type="ECO:0000256" key="2">
    <source>
        <dbReference type="ARBA" id="ARBA00022448"/>
    </source>
</evidence>
<evidence type="ECO:0000259" key="8">
    <source>
        <dbReference type="PROSITE" id="PS50850"/>
    </source>
</evidence>
<feature type="transmembrane region" description="Helical" evidence="7">
    <location>
        <begin position="290"/>
        <end position="311"/>
    </location>
</feature>
<dbReference type="CDD" id="cd17503">
    <property type="entry name" value="MFS_LmrB_MDR_like"/>
    <property type="match status" value="1"/>
</dbReference>
<dbReference type="Gene3D" id="1.20.1250.20">
    <property type="entry name" value="MFS general substrate transporter like domains"/>
    <property type="match status" value="1"/>
</dbReference>
<keyword evidence="5 7" id="KW-1133">Transmembrane helix</keyword>
<dbReference type="Pfam" id="PF07690">
    <property type="entry name" value="MFS_1"/>
    <property type="match status" value="1"/>
</dbReference>
<comment type="subcellular location">
    <subcellularLocation>
        <location evidence="1">Cell membrane</location>
        <topology evidence="1">Multi-pass membrane protein</topology>
    </subcellularLocation>
</comment>
<dbReference type="PROSITE" id="PS50850">
    <property type="entry name" value="MFS"/>
    <property type="match status" value="1"/>
</dbReference>
<dbReference type="GO" id="GO:0022857">
    <property type="term" value="F:transmembrane transporter activity"/>
    <property type="evidence" value="ECO:0007669"/>
    <property type="project" value="InterPro"/>
</dbReference>
<evidence type="ECO:0000256" key="7">
    <source>
        <dbReference type="SAM" id="Phobius"/>
    </source>
</evidence>
<feature type="transmembrane region" description="Helical" evidence="7">
    <location>
        <begin position="149"/>
        <end position="171"/>
    </location>
</feature>
<protein>
    <submittedName>
        <fullName evidence="9">DHA2 family efflux MFS transporter permease subunit</fullName>
    </submittedName>
</protein>
<dbReference type="AlphaFoldDB" id="A0A963Z392"/>
<evidence type="ECO:0000256" key="5">
    <source>
        <dbReference type="ARBA" id="ARBA00022989"/>
    </source>
</evidence>
<feature type="transmembrane region" description="Helical" evidence="7">
    <location>
        <begin position="33"/>
        <end position="55"/>
    </location>
</feature>
<keyword evidence="10" id="KW-1185">Reference proteome</keyword>
<keyword evidence="3" id="KW-1003">Cell membrane</keyword>
<gene>
    <name evidence="9" type="ORF">ACELLULO517_13070</name>
</gene>
<organism evidence="9 10">
    <name type="scientific">Acidisoma cellulosilyticum</name>
    <dbReference type="NCBI Taxonomy" id="2802395"/>
    <lineage>
        <taxon>Bacteria</taxon>
        <taxon>Pseudomonadati</taxon>
        <taxon>Pseudomonadota</taxon>
        <taxon>Alphaproteobacteria</taxon>
        <taxon>Acetobacterales</taxon>
        <taxon>Acidocellaceae</taxon>
        <taxon>Acidisoma</taxon>
    </lineage>
</organism>
<dbReference type="InterPro" id="IPR004638">
    <property type="entry name" value="EmrB-like"/>
</dbReference>
<dbReference type="InterPro" id="IPR011701">
    <property type="entry name" value="MFS"/>
</dbReference>
<evidence type="ECO:0000313" key="10">
    <source>
        <dbReference type="Proteomes" id="UP000721844"/>
    </source>
</evidence>
<feature type="transmembrane region" description="Helical" evidence="7">
    <location>
        <begin position="318"/>
        <end position="337"/>
    </location>
</feature>
<dbReference type="EMBL" id="JAESVA010000004">
    <property type="protein sequence ID" value="MCB8881172.1"/>
    <property type="molecule type" value="Genomic_DNA"/>
</dbReference>
<keyword evidence="6 7" id="KW-0472">Membrane</keyword>
<dbReference type="NCBIfam" id="TIGR00711">
    <property type="entry name" value="efflux_EmrB"/>
    <property type="match status" value="1"/>
</dbReference>
<feature type="transmembrane region" description="Helical" evidence="7">
    <location>
        <begin position="88"/>
        <end position="107"/>
    </location>
</feature>
<dbReference type="Gene3D" id="1.20.1720.10">
    <property type="entry name" value="Multidrug resistance protein D"/>
    <property type="match status" value="1"/>
</dbReference>
<dbReference type="InterPro" id="IPR020846">
    <property type="entry name" value="MFS_dom"/>
</dbReference>
<dbReference type="InterPro" id="IPR036259">
    <property type="entry name" value="MFS_trans_sf"/>
</dbReference>
<accession>A0A963Z392</accession>
<keyword evidence="4 7" id="KW-0812">Transmembrane</keyword>
<evidence type="ECO:0000256" key="6">
    <source>
        <dbReference type="ARBA" id="ARBA00023136"/>
    </source>
</evidence>
<dbReference type="PANTHER" id="PTHR23501:SF51">
    <property type="entry name" value="MULTIDRUG RESISTANCE PROTEIN B"/>
    <property type="match status" value="1"/>
</dbReference>
<evidence type="ECO:0000256" key="4">
    <source>
        <dbReference type="ARBA" id="ARBA00022692"/>
    </source>
</evidence>
<name>A0A963Z392_9PROT</name>
<dbReference type="GO" id="GO:0005886">
    <property type="term" value="C:plasma membrane"/>
    <property type="evidence" value="ECO:0007669"/>
    <property type="project" value="UniProtKB-SubCell"/>
</dbReference>